<keyword evidence="1" id="KW-1185">Reference proteome</keyword>
<name>A0A0K0FJV4_STRVS</name>
<dbReference type="Proteomes" id="UP000035680">
    <property type="component" value="Unassembled WGS sequence"/>
</dbReference>
<evidence type="ECO:0000313" key="2">
    <source>
        <dbReference type="WBParaSite" id="SVE_0931500.1"/>
    </source>
</evidence>
<organism evidence="1 2">
    <name type="scientific">Strongyloides venezuelensis</name>
    <name type="common">Threadworm</name>
    <dbReference type="NCBI Taxonomy" id="75913"/>
    <lineage>
        <taxon>Eukaryota</taxon>
        <taxon>Metazoa</taxon>
        <taxon>Ecdysozoa</taxon>
        <taxon>Nematoda</taxon>
        <taxon>Chromadorea</taxon>
        <taxon>Rhabditida</taxon>
        <taxon>Tylenchina</taxon>
        <taxon>Panagrolaimomorpha</taxon>
        <taxon>Strongyloidoidea</taxon>
        <taxon>Strongyloididae</taxon>
        <taxon>Strongyloides</taxon>
    </lineage>
</organism>
<reference evidence="2" key="2">
    <citation type="submission" date="2015-08" db="UniProtKB">
        <authorList>
            <consortium name="WormBaseParasite"/>
        </authorList>
    </citation>
    <scope>IDENTIFICATION</scope>
</reference>
<protein>
    <submittedName>
        <fullName evidence="2">C3HC-type domain-containing protein</fullName>
    </submittedName>
</protein>
<dbReference type="AlphaFoldDB" id="A0A0K0FJV4"/>
<proteinExistence type="predicted"/>
<accession>A0A0K0FJV4</accession>
<sequence length="364" mass="42436">MSPNIRVQIKDFMTQIYLSNNEISTSQMMKAVNNQFGGSSIGLTTVKIFLQQIKKSSLENMEFSDNLVQEQRSNNVHFKSSEGLFSHSPRCHLIYDLNTQRKLRSSAFMIEKINDNSILKCYGRRYISKNDNLYCSGCRRIGNKFHKTIRRALGSGHENKCQQVSFISVLCKSIEIHYCDKISFGFVMPADCKKLYLGSLAQLAFRNQINFHDILLHNDFPKLETIYESFRKCKTRSFNKIIDDIDKCIYSNNKKMIFDNYEEGFVAIISPLMLEEFSKTSYIVADATFSTCPKPFNYLHCLYSLNIECLKSVTLCYFLMYTKDANAYNRCLLWLKKQADKYCLKNLLIFNTNKTIMTDKERFF</sequence>
<evidence type="ECO:0000313" key="1">
    <source>
        <dbReference type="Proteomes" id="UP000035680"/>
    </source>
</evidence>
<reference evidence="1" key="1">
    <citation type="submission" date="2014-07" db="EMBL/GenBank/DDBJ databases">
        <authorList>
            <person name="Martin A.A"/>
            <person name="De Silva N."/>
        </authorList>
    </citation>
    <scope>NUCLEOTIDE SEQUENCE</scope>
</reference>
<dbReference type="WBParaSite" id="SVE_0931500.1">
    <property type="protein sequence ID" value="SVE_0931500.1"/>
    <property type="gene ID" value="SVE_0931500"/>
</dbReference>